<dbReference type="RefSeq" id="WP_369611398.1">
    <property type="nucleotide sequence ID" value="NZ_AP031322.1"/>
</dbReference>
<dbReference type="KEGG" id="sjv:SJAV_11870"/>
<name>A0AAT9GQR3_9CREN</name>
<gene>
    <name evidence="1" type="ORF">SJAV_11870</name>
</gene>
<proteinExistence type="predicted"/>
<reference evidence="1" key="1">
    <citation type="submission" date="2024-03" db="EMBL/GenBank/DDBJ databases">
        <title>Complete genome sequence of Sulfurisphaera javensis strain KD-1.</title>
        <authorList>
            <person name="Sakai H."/>
            <person name="Nur N."/>
            <person name="Suwanto A."/>
            <person name="Kurosawa N."/>
        </authorList>
    </citation>
    <scope>NUCLEOTIDE SEQUENCE</scope>
    <source>
        <strain evidence="1">KD-1</strain>
    </source>
</reference>
<sequence>MSEEIKSLTISTLRKLVGDFDINSLEIKFYQSFKDRYDIYGKFQNDKGLYEFAISVDKKGNIKRDHINLIMPRKVRDEVDKKVHSE</sequence>
<dbReference type="EMBL" id="AP031322">
    <property type="protein sequence ID" value="BFH73243.1"/>
    <property type="molecule type" value="Genomic_DNA"/>
</dbReference>
<protein>
    <submittedName>
        <fullName evidence="1">Uncharacterized protein</fullName>
    </submittedName>
</protein>
<accession>A0AAT9GQR3</accession>
<organism evidence="1">
    <name type="scientific">Sulfurisphaera javensis</name>
    <dbReference type="NCBI Taxonomy" id="2049879"/>
    <lineage>
        <taxon>Archaea</taxon>
        <taxon>Thermoproteota</taxon>
        <taxon>Thermoprotei</taxon>
        <taxon>Sulfolobales</taxon>
        <taxon>Sulfolobaceae</taxon>
        <taxon>Sulfurisphaera</taxon>
    </lineage>
</organism>
<dbReference type="AlphaFoldDB" id="A0AAT9GQR3"/>
<dbReference type="GeneID" id="92354121"/>
<evidence type="ECO:0000313" key="1">
    <source>
        <dbReference type="EMBL" id="BFH73243.1"/>
    </source>
</evidence>